<dbReference type="PANTHER" id="PTHR11571">
    <property type="entry name" value="GLUTATHIONE S-TRANSFERASE"/>
    <property type="match status" value="1"/>
</dbReference>
<dbReference type="EC" id="2.5.1.18" evidence="1"/>
<keyword evidence="7" id="KW-1185">Reference proteome</keyword>
<dbReference type="InterPro" id="IPR004046">
    <property type="entry name" value="GST_C"/>
</dbReference>
<feature type="domain" description="GST N-terminal" evidence="4">
    <location>
        <begin position="3"/>
        <end position="80"/>
    </location>
</feature>
<gene>
    <name evidence="6" type="primary">HPGDS</name>
    <name evidence="6" type="ORF">BLAG_LOCUS8858</name>
</gene>
<dbReference type="SFLD" id="SFLDG01205">
    <property type="entry name" value="AMPS.1"/>
    <property type="match status" value="1"/>
</dbReference>
<name>A0A8K0ECP0_BRALA</name>
<accession>A0A8K0ECP0</accession>
<dbReference type="CDD" id="cd03039">
    <property type="entry name" value="GST_N_Sigma_like"/>
    <property type="match status" value="1"/>
</dbReference>
<comment type="catalytic activity">
    <reaction evidence="3">
        <text>RX + glutathione = an S-substituted glutathione + a halide anion + H(+)</text>
        <dbReference type="Rhea" id="RHEA:16437"/>
        <dbReference type="ChEBI" id="CHEBI:15378"/>
        <dbReference type="ChEBI" id="CHEBI:16042"/>
        <dbReference type="ChEBI" id="CHEBI:17792"/>
        <dbReference type="ChEBI" id="CHEBI:57925"/>
        <dbReference type="ChEBI" id="CHEBI:90779"/>
        <dbReference type="EC" id="2.5.1.18"/>
    </reaction>
</comment>
<dbReference type="EMBL" id="OV696700">
    <property type="protein sequence ID" value="CAH1247071.1"/>
    <property type="molecule type" value="Genomic_DNA"/>
</dbReference>
<keyword evidence="2" id="KW-0808">Transferase</keyword>
<dbReference type="SFLD" id="SFLDS00019">
    <property type="entry name" value="Glutathione_Transferase_(cytos"/>
    <property type="match status" value="1"/>
</dbReference>
<dbReference type="CDD" id="cd03192">
    <property type="entry name" value="GST_C_Sigma_like"/>
    <property type="match status" value="1"/>
</dbReference>
<dbReference type="GO" id="GO:0006749">
    <property type="term" value="P:glutathione metabolic process"/>
    <property type="evidence" value="ECO:0007669"/>
    <property type="project" value="TreeGrafter"/>
</dbReference>
<dbReference type="PROSITE" id="PS50405">
    <property type="entry name" value="GST_CTER"/>
    <property type="match status" value="1"/>
</dbReference>
<dbReference type="PANTHER" id="PTHR11571:SF224">
    <property type="entry name" value="HEMATOPOIETIC PROSTAGLANDIN D SYNTHASE"/>
    <property type="match status" value="1"/>
</dbReference>
<dbReference type="InterPro" id="IPR010987">
    <property type="entry name" value="Glutathione-S-Trfase_C-like"/>
</dbReference>
<dbReference type="SUPFAM" id="SSF47616">
    <property type="entry name" value="GST C-terminal domain-like"/>
    <property type="match status" value="1"/>
</dbReference>
<dbReference type="InterPro" id="IPR004045">
    <property type="entry name" value="Glutathione_S-Trfase_N"/>
</dbReference>
<sequence>MAPKYKLTYFDVRSRGEPTRLIFAAAGVEYEDVRLTFEEWPPIKPTTPMGNLPILEVDGVTLSQSMSIARFVARETGLDGKNKLERAHADAFVDELEEPLAAKLPVLLGFTTDEKEKEEKAKEVDQLIEEKLGKCEKLSGSNGYLVGNSLLWCDLVFYNIAYYIEVYKPGTLQNYPKLAKVYATVKANPRIAKWIAEGQAGHYQYGV</sequence>
<dbReference type="FunFam" id="1.20.1050.130:FF:000015">
    <property type="entry name" value="Uncharacterized protein"/>
    <property type="match status" value="1"/>
</dbReference>
<evidence type="ECO:0000259" key="5">
    <source>
        <dbReference type="PROSITE" id="PS50405"/>
    </source>
</evidence>
<dbReference type="OrthoDB" id="414243at2759"/>
<dbReference type="FunFam" id="3.40.30.10:FF:000035">
    <property type="entry name" value="hematopoietic prostaglandin D synthase"/>
    <property type="match status" value="1"/>
</dbReference>
<dbReference type="PROSITE" id="PS50404">
    <property type="entry name" value="GST_NTER"/>
    <property type="match status" value="1"/>
</dbReference>
<reference evidence="6" key="1">
    <citation type="submission" date="2022-01" db="EMBL/GenBank/DDBJ databases">
        <authorList>
            <person name="Braso-Vives M."/>
        </authorList>
    </citation>
    <scope>NUCLEOTIDE SEQUENCE</scope>
</reference>
<dbReference type="Gene3D" id="1.20.1050.130">
    <property type="match status" value="1"/>
</dbReference>
<dbReference type="SUPFAM" id="SSF52833">
    <property type="entry name" value="Thioredoxin-like"/>
    <property type="match status" value="1"/>
</dbReference>
<dbReference type="AlphaFoldDB" id="A0A8K0ECP0"/>
<dbReference type="InterPro" id="IPR036282">
    <property type="entry name" value="Glutathione-S-Trfase_C_sf"/>
</dbReference>
<dbReference type="InterPro" id="IPR040079">
    <property type="entry name" value="Glutathione_S-Trfase"/>
</dbReference>
<evidence type="ECO:0000259" key="4">
    <source>
        <dbReference type="PROSITE" id="PS50404"/>
    </source>
</evidence>
<dbReference type="InterPro" id="IPR036249">
    <property type="entry name" value="Thioredoxin-like_sf"/>
</dbReference>
<dbReference type="SFLD" id="SFLDG00363">
    <property type="entry name" value="AMPS_(cytGST):_Alpha-__Mu-__Pi"/>
    <property type="match status" value="1"/>
</dbReference>
<dbReference type="InterPro" id="IPR050213">
    <property type="entry name" value="GST_superfamily"/>
</dbReference>
<evidence type="ECO:0000256" key="1">
    <source>
        <dbReference type="ARBA" id="ARBA00012452"/>
    </source>
</evidence>
<evidence type="ECO:0000256" key="2">
    <source>
        <dbReference type="ARBA" id="ARBA00022679"/>
    </source>
</evidence>
<protein>
    <recommendedName>
        <fullName evidence="1">glutathione transferase</fullName>
        <ecNumber evidence="1">2.5.1.18</ecNumber>
    </recommendedName>
</protein>
<proteinExistence type="predicted"/>
<dbReference type="GO" id="GO:0004364">
    <property type="term" value="F:glutathione transferase activity"/>
    <property type="evidence" value="ECO:0007669"/>
    <property type="project" value="UniProtKB-EC"/>
</dbReference>
<dbReference type="Pfam" id="PF02798">
    <property type="entry name" value="GST_N"/>
    <property type="match status" value="1"/>
</dbReference>
<organism evidence="6 7">
    <name type="scientific">Branchiostoma lanceolatum</name>
    <name type="common">Common lancelet</name>
    <name type="synonym">Amphioxus lanceolatum</name>
    <dbReference type="NCBI Taxonomy" id="7740"/>
    <lineage>
        <taxon>Eukaryota</taxon>
        <taxon>Metazoa</taxon>
        <taxon>Chordata</taxon>
        <taxon>Cephalochordata</taxon>
        <taxon>Leptocardii</taxon>
        <taxon>Amphioxiformes</taxon>
        <taxon>Branchiostomatidae</taxon>
        <taxon>Branchiostoma</taxon>
    </lineage>
</organism>
<feature type="domain" description="GST C-terminal" evidence="5">
    <location>
        <begin position="82"/>
        <end position="207"/>
    </location>
</feature>
<evidence type="ECO:0000256" key="3">
    <source>
        <dbReference type="ARBA" id="ARBA00047960"/>
    </source>
</evidence>
<evidence type="ECO:0000313" key="6">
    <source>
        <dbReference type="EMBL" id="CAH1247071.1"/>
    </source>
</evidence>
<dbReference type="FunFam" id="1.20.1050.10:FF:000030">
    <property type="entry name" value="Glutathione S-transferase S1"/>
    <property type="match status" value="1"/>
</dbReference>
<dbReference type="Pfam" id="PF14497">
    <property type="entry name" value="GST_C_3"/>
    <property type="match status" value="1"/>
</dbReference>
<evidence type="ECO:0000313" key="7">
    <source>
        <dbReference type="Proteomes" id="UP000838412"/>
    </source>
</evidence>
<dbReference type="Proteomes" id="UP000838412">
    <property type="component" value="Chromosome 15"/>
</dbReference>